<keyword evidence="3 12" id="KW-0813">Transport</keyword>
<gene>
    <name evidence="13" type="primary">PAM17_2</name>
    <name evidence="13" type="ORF">BGZ97_012104</name>
</gene>
<dbReference type="Proteomes" id="UP000823405">
    <property type="component" value="Unassembled WGS sequence"/>
</dbReference>
<evidence type="ECO:0000256" key="8">
    <source>
        <dbReference type="ARBA" id="ARBA00022989"/>
    </source>
</evidence>
<dbReference type="Pfam" id="PF08566">
    <property type="entry name" value="Pam17"/>
    <property type="match status" value="1"/>
</dbReference>
<dbReference type="AlphaFoldDB" id="A0A9P6UV83"/>
<keyword evidence="7" id="KW-0809">Transit peptide</keyword>
<keyword evidence="4 12" id="KW-0812">Transmembrane</keyword>
<comment type="subcellular location">
    <subcellularLocation>
        <location evidence="1 12">Mitochondrion inner membrane</location>
        <topology evidence="1 12">Multi-pass membrane protein</topology>
    </subcellularLocation>
</comment>
<comment type="caution">
    <text evidence="13">The sequence shown here is derived from an EMBL/GenBank/DDBJ whole genome shotgun (WGS) entry which is preliminary data.</text>
</comment>
<dbReference type="PANTHER" id="PTHR28021">
    <property type="entry name" value="PRESEQUENCE TRANSLOCATED-ASSOCIATED MOTOR SUBUNIT PAM17, MITOCHONDRIAL"/>
    <property type="match status" value="1"/>
</dbReference>
<keyword evidence="9 12" id="KW-0811">Translocation</keyword>
<keyword evidence="8 12" id="KW-1133">Transmembrane helix</keyword>
<dbReference type="PANTHER" id="PTHR28021:SF1">
    <property type="entry name" value="PRESEQUENCE TRANSLOCATED-ASSOCIATED MOTOR SUBUNIT PAM17, MITOCHONDRIAL"/>
    <property type="match status" value="1"/>
</dbReference>
<dbReference type="GO" id="GO:0001405">
    <property type="term" value="C:PAM complex, Tim23 associated import motor"/>
    <property type="evidence" value="ECO:0007669"/>
    <property type="project" value="UniProtKB-UniRule"/>
</dbReference>
<sequence>MPTRRFISTSKSRNIAGSVDIITIGGPYSNKASFFSNLNRTHNHVERKNMDWNSYFALRGTRRLYEYAFMVPSTVLGLLGGGYYFTRQDFDPTMLIFGVDQVLVYGIGTIASALLGLSLGAVVGNVIFRSVHSNARPLLDKMDREFFKRIALNRANPTGNLLTRPIPDFYGEKIKSVHDYRSWLRKQREYHRKTLYYI</sequence>
<keyword evidence="11 12" id="KW-0472">Membrane</keyword>
<evidence type="ECO:0000256" key="3">
    <source>
        <dbReference type="ARBA" id="ARBA00022448"/>
    </source>
</evidence>
<evidence type="ECO:0000256" key="4">
    <source>
        <dbReference type="ARBA" id="ARBA00022692"/>
    </source>
</evidence>
<dbReference type="EMBL" id="JAAAIN010000076">
    <property type="protein sequence ID" value="KAG0321113.1"/>
    <property type="molecule type" value="Genomic_DNA"/>
</dbReference>
<proteinExistence type="inferred from homology"/>
<comment type="subunit">
    <text evidence="12">Component of the PAM complex.</text>
</comment>
<evidence type="ECO:0000256" key="1">
    <source>
        <dbReference type="ARBA" id="ARBA00004448"/>
    </source>
</evidence>
<evidence type="ECO:0000256" key="11">
    <source>
        <dbReference type="ARBA" id="ARBA00023136"/>
    </source>
</evidence>
<evidence type="ECO:0000256" key="12">
    <source>
        <dbReference type="RuleBase" id="RU367146"/>
    </source>
</evidence>
<organism evidence="13 14">
    <name type="scientific">Linnemannia gamsii</name>
    <dbReference type="NCBI Taxonomy" id="64522"/>
    <lineage>
        <taxon>Eukaryota</taxon>
        <taxon>Fungi</taxon>
        <taxon>Fungi incertae sedis</taxon>
        <taxon>Mucoromycota</taxon>
        <taxon>Mortierellomycotina</taxon>
        <taxon>Mortierellomycetes</taxon>
        <taxon>Mortierellales</taxon>
        <taxon>Mortierellaceae</taxon>
        <taxon>Linnemannia</taxon>
    </lineage>
</organism>
<accession>A0A9P6UV83</accession>
<comment type="function">
    <text evidence="12">Component of the PAM complex, a complex required for the translocation of transit peptide-containing proteins from the inner membrane into the mitochondrial matrix in an ATP-dependent manner.</text>
</comment>
<keyword evidence="6 12" id="KW-0653">Protein transport</keyword>
<protein>
    <recommendedName>
        <fullName evidence="12">Presequence translocated-associated motor subunit PAM17</fullName>
    </recommendedName>
</protein>
<evidence type="ECO:0000313" key="13">
    <source>
        <dbReference type="EMBL" id="KAG0321113.1"/>
    </source>
</evidence>
<evidence type="ECO:0000256" key="7">
    <source>
        <dbReference type="ARBA" id="ARBA00022946"/>
    </source>
</evidence>
<dbReference type="GO" id="GO:0030150">
    <property type="term" value="P:protein import into mitochondrial matrix"/>
    <property type="evidence" value="ECO:0007669"/>
    <property type="project" value="UniProtKB-UniRule"/>
</dbReference>
<keyword evidence="5 12" id="KW-0999">Mitochondrion inner membrane</keyword>
<evidence type="ECO:0000256" key="9">
    <source>
        <dbReference type="ARBA" id="ARBA00023010"/>
    </source>
</evidence>
<reference evidence="13" key="1">
    <citation type="journal article" date="2020" name="Fungal Divers.">
        <title>Resolving the Mortierellaceae phylogeny through synthesis of multi-gene phylogenetics and phylogenomics.</title>
        <authorList>
            <person name="Vandepol N."/>
            <person name="Liber J."/>
            <person name="Desiro A."/>
            <person name="Na H."/>
            <person name="Kennedy M."/>
            <person name="Barry K."/>
            <person name="Grigoriev I.V."/>
            <person name="Miller A.N."/>
            <person name="O'Donnell K."/>
            <person name="Stajich J.E."/>
            <person name="Bonito G."/>
        </authorList>
    </citation>
    <scope>NUCLEOTIDE SEQUENCE</scope>
    <source>
        <strain evidence="13">NVP60</strain>
    </source>
</reference>
<dbReference type="InterPro" id="IPR013875">
    <property type="entry name" value="Pam17"/>
</dbReference>
<evidence type="ECO:0000256" key="6">
    <source>
        <dbReference type="ARBA" id="ARBA00022927"/>
    </source>
</evidence>
<evidence type="ECO:0000256" key="5">
    <source>
        <dbReference type="ARBA" id="ARBA00022792"/>
    </source>
</evidence>
<evidence type="ECO:0000256" key="10">
    <source>
        <dbReference type="ARBA" id="ARBA00023128"/>
    </source>
</evidence>
<keyword evidence="10 12" id="KW-0496">Mitochondrion</keyword>
<evidence type="ECO:0000313" key="14">
    <source>
        <dbReference type="Proteomes" id="UP000823405"/>
    </source>
</evidence>
<keyword evidence="14" id="KW-1185">Reference proteome</keyword>
<feature type="transmembrane region" description="Helical" evidence="12">
    <location>
        <begin position="105"/>
        <end position="128"/>
    </location>
</feature>
<comment type="similarity">
    <text evidence="2 12">Belongs to the PAM17 family.</text>
</comment>
<evidence type="ECO:0000256" key="2">
    <source>
        <dbReference type="ARBA" id="ARBA00006837"/>
    </source>
</evidence>
<feature type="transmembrane region" description="Helical" evidence="12">
    <location>
        <begin position="64"/>
        <end position="85"/>
    </location>
</feature>
<name>A0A9P6UV83_9FUNG</name>
<dbReference type="OrthoDB" id="5970083at2759"/>